<dbReference type="Gene3D" id="1.20.1530.20">
    <property type="match status" value="1"/>
</dbReference>
<feature type="transmembrane region" description="Helical" evidence="7">
    <location>
        <begin position="55"/>
        <end position="76"/>
    </location>
</feature>
<gene>
    <name evidence="9" type="ORF">ACFQQA_10100</name>
</gene>
<organism evidence="9 10">
    <name type="scientific">Marinobacter aromaticivorans</name>
    <dbReference type="NCBI Taxonomy" id="1494078"/>
    <lineage>
        <taxon>Bacteria</taxon>
        <taxon>Pseudomonadati</taxon>
        <taxon>Pseudomonadota</taxon>
        <taxon>Gammaproteobacteria</taxon>
        <taxon>Pseudomonadales</taxon>
        <taxon>Marinobacteraceae</taxon>
        <taxon>Marinobacter</taxon>
    </lineage>
</organism>
<keyword evidence="4 7" id="KW-1133">Transmembrane helix</keyword>
<keyword evidence="2" id="KW-0050">Antiport</keyword>
<dbReference type="Pfam" id="PF00999">
    <property type="entry name" value="Na_H_Exchanger"/>
    <property type="match status" value="1"/>
</dbReference>
<evidence type="ECO:0000256" key="7">
    <source>
        <dbReference type="SAM" id="Phobius"/>
    </source>
</evidence>
<feature type="transmembrane region" description="Helical" evidence="7">
    <location>
        <begin position="218"/>
        <end position="239"/>
    </location>
</feature>
<feature type="transmembrane region" description="Helical" evidence="7">
    <location>
        <begin position="83"/>
        <end position="106"/>
    </location>
</feature>
<comment type="subcellular location">
    <subcellularLocation>
        <location evidence="1">Membrane</location>
        <topology evidence="1">Multi-pass membrane protein</topology>
    </subcellularLocation>
</comment>
<evidence type="ECO:0000256" key="3">
    <source>
        <dbReference type="ARBA" id="ARBA00022692"/>
    </source>
</evidence>
<dbReference type="InterPro" id="IPR038770">
    <property type="entry name" value="Na+/solute_symporter_sf"/>
</dbReference>
<keyword evidence="2" id="KW-0813">Transport</keyword>
<accession>A0ABW2IVZ2</accession>
<sequence length="403" mass="41760">MEILLIGLLMISGLTLGALGSALFHVPRVVGYILAGILFAPDFLGSFLGAETTEWTQSIVAVTLGIIAYLIGGAATVSQLRQLGWMIVSATLGKVGGSFLAVLVGFTLLGTTIAEVPAWTLALVLAAIATTTAPGAIMAIIHQYRARGPLTTALLAMVALDDALALVIFSLVLAAIESTGFAAAIPVIIWEIVAAIGLGMGGGYVLERCARYLPEQELKLVALLGAIILLSGLAEAWHFSPLLAAMALGFSTRLFAGAHSEPWFRPLEQLQEVVFVLFFTLAGLHFMPAVVLSHAGLIVLYFLLRAGGQIAGAMIGAKIAGAPRVISHNVGLIMLPQGGVAIGMALMLTGVPSLEASALLIVNIVTATTLLTETLGAVATRFGLSRAGELGMAVKTTRTKEAT</sequence>
<keyword evidence="10" id="KW-1185">Reference proteome</keyword>
<feature type="transmembrane region" description="Helical" evidence="7">
    <location>
        <begin position="325"/>
        <end position="348"/>
    </location>
</feature>
<reference evidence="10" key="1">
    <citation type="journal article" date="2019" name="Int. J. Syst. Evol. Microbiol.">
        <title>The Global Catalogue of Microorganisms (GCM) 10K type strain sequencing project: providing services to taxonomists for standard genome sequencing and annotation.</title>
        <authorList>
            <consortium name="The Broad Institute Genomics Platform"/>
            <consortium name="The Broad Institute Genome Sequencing Center for Infectious Disease"/>
            <person name="Wu L."/>
            <person name="Ma J."/>
        </authorList>
    </citation>
    <scope>NUCLEOTIDE SEQUENCE [LARGE SCALE GENOMIC DNA]</scope>
    <source>
        <strain evidence="10">CCUG 60559</strain>
    </source>
</reference>
<feature type="transmembrane region" description="Helical" evidence="7">
    <location>
        <begin position="182"/>
        <end position="206"/>
    </location>
</feature>
<evidence type="ECO:0000256" key="2">
    <source>
        <dbReference type="ARBA" id="ARBA00022449"/>
    </source>
</evidence>
<name>A0ABW2IVZ2_9GAMM</name>
<comment type="caution">
    <text evidence="9">The sequence shown here is derived from an EMBL/GenBank/DDBJ whole genome shotgun (WGS) entry which is preliminary data.</text>
</comment>
<dbReference type="PANTHER" id="PTHR43021">
    <property type="entry name" value="NA(+)/H(+) ANTIPORTER-RELATED"/>
    <property type="match status" value="1"/>
</dbReference>
<dbReference type="Proteomes" id="UP001596506">
    <property type="component" value="Unassembled WGS sequence"/>
</dbReference>
<evidence type="ECO:0000313" key="10">
    <source>
        <dbReference type="Proteomes" id="UP001596506"/>
    </source>
</evidence>
<evidence type="ECO:0000256" key="6">
    <source>
        <dbReference type="ARBA" id="ARBA00023136"/>
    </source>
</evidence>
<evidence type="ECO:0000256" key="5">
    <source>
        <dbReference type="ARBA" id="ARBA00023065"/>
    </source>
</evidence>
<feature type="transmembrane region" description="Helical" evidence="7">
    <location>
        <begin position="153"/>
        <end position="176"/>
    </location>
</feature>
<evidence type="ECO:0000313" key="9">
    <source>
        <dbReference type="EMBL" id="MFC7295074.1"/>
    </source>
</evidence>
<keyword evidence="5" id="KW-0406">Ion transport</keyword>
<evidence type="ECO:0000256" key="4">
    <source>
        <dbReference type="ARBA" id="ARBA00022989"/>
    </source>
</evidence>
<feature type="domain" description="Cation/H+ exchanger transmembrane" evidence="8">
    <location>
        <begin position="17"/>
        <end position="371"/>
    </location>
</feature>
<feature type="transmembrane region" description="Helical" evidence="7">
    <location>
        <begin position="273"/>
        <end position="304"/>
    </location>
</feature>
<proteinExistence type="predicted"/>
<dbReference type="EMBL" id="JBHTBD010000003">
    <property type="protein sequence ID" value="MFC7295074.1"/>
    <property type="molecule type" value="Genomic_DNA"/>
</dbReference>
<dbReference type="PANTHER" id="PTHR43021:SF2">
    <property type="entry name" value="CATION_H+ EXCHANGER DOMAIN-CONTAINING PROTEIN"/>
    <property type="match status" value="1"/>
</dbReference>
<keyword evidence="6 7" id="KW-0472">Membrane</keyword>
<dbReference type="RefSeq" id="WP_157807812.1">
    <property type="nucleotide sequence ID" value="NZ_JBHTBD010000003.1"/>
</dbReference>
<dbReference type="InterPro" id="IPR006153">
    <property type="entry name" value="Cation/H_exchanger_TM"/>
</dbReference>
<evidence type="ECO:0000256" key="1">
    <source>
        <dbReference type="ARBA" id="ARBA00004141"/>
    </source>
</evidence>
<feature type="transmembrane region" description="Helical" evidence="7">
    <location>
        <begin position="360"/>
        <end position="384"/>
    </location>
</feature>
<protein>
    <submittedName>
        <fullName evidence="9">Cation:proton antiporter</fullName>
    </submittedName>
</protein>
<keyword evidence="3 7" id="KW-0812">Transmembrane</keyword>
<evidence type="ECO:0000259" key="8">
    <source>
        <dbReference type="Pfam" id="PF00999"/>
    </source>
</evidence>
<feature type="transmembrane region" description="Helical" evidence="7">
    <location>
        <begin position="118"/>
        <end position="141"/>
    </location>
</feature>